<organism evidence="2 3">
    <name type="scientific">Actinocrispum wychmicini</name>
    <dbReference type="NCBI Taxonomy" id="1213861"/>
    <lineage>
        <taxon>Bacteria</taxon>
        <taxon>Bacillati</taxon>
        <taxon>Actinomycetota</taxon>
        <taxon>Actinomycetes</taxon>
        <taxon>Pseudonocardiales</taxon>
        <taxon>Pseudonocardiaceae</taxon>
        <taxon>Actinocrispum</taxon>
    </lineage>
</organism>
<evidence type="ECO:0000259" key="1">
    <source>
        <dbReference type="PROSITE" id="PS51186"/>
    </source>
</evidence>
<dbReference type="PANTHER" id="PTHR43415">
    <property type="entry name" value="SPERMIDINE N(1)-ACETYLTRANSFERASE"/>
    <property type="match status" value="1"/>
</dbReference>
<feature type="domain" description="N-acetyltransferase" evidence="1">
    <location>
        <begin position="7"/>
        <end position="172"/>
    </location>
</feature>
<proteinExistence type="predicted"/>
<dbReference type="Gene3D" id="3.40.630.30">
    <property type="match status" value="1"/>
</dbReference>
<dbReference type="InterPro" id="IPR000182">
    <property type="entry name" value="GNAT_dom"/>
</dbReference>
<sequence length="172" mass="19134">MLTGELVTLRPIEPADYPALAVFTNDLEVALLVGGLPPVPVPLASVSAIYERRRENPDEVNFAITSNEGDGLLIGQCGLFRHDPIGRTCELGIAIGDRDHWGRGYGRETVSMLSDYAFRVRNIRKVCLSVNATNERALRAYVAAGFVEEGRRLRHVWSDGEYIDMVLMARFQ</sequence>
<keyword evidence="2" id="KW-0808">Transferase</keyword>
<dbReference type="Pfam" id="PF13302">
    <property type="entry name" value="Acetyltransf_3"/>
    <property type="match status" value="1"/>
</dbReference>
<keyword evidence="3" id="KW-1185">Reference proteome</keyword>
<dbReference type="CDD" id="cd04301">
    <property type="entry name" value="NAT_SF"/>
    <property type="match status" value="1"/>
</dbReference>
<dbReference type="InterPro" id="IPR016181">
    <property type="entry name" value="Acyl_CoA_acyltransferase"/>
</dbReference>
<accession>A0A4R2JCE6</accession>
<dbReference type="SUPFAM" id="SSF55729">
    <property type="entry name" value="Acyl-CoA N-acyltransferases (Nat)"/>
    <property type="match status" value="1"/>
</dbReference>
<comment type="caution">
    <text evidence="2">The sequence shown here is derived from an EMBL/GenBank/DDBJ whole genome shotgun (WGS) entry which is preliminary data.</text>
</comment>
<dbReference type="PANTHER" id="PTHR43415:SF3">
    <property type="entry name" value="GNAT-FAMILY ACETYLTRANSFERASE"/>
    <property type="match status" value="1"/>
</dbReference>
<reference evidence="2 3" key="1">
    <citation type="submission" date="2019-03" db="EMBL/GenBank/DDBJ databases">
        <title>Genomic Encyclopedia of Type Strains, Phase IV (KMG-IV): sequencing the most valuable type-strain genomes for metagenomic binning, comparative biology and taxonomic classification.</title>
        <authorList>
            <person name="Goeker M."/>
        </authorList>
    </citation>
    <scope>NUCLEOTIDE SEQUENCE [LARGE SCALE GENOMIC DNA]</scope>
    <source>
        <strain evidence="2 3">DSM 45934</strain>
    </source>
</reference>
<name>A0A4R2JCE6_9PSEU</name>
<dbReference type="GO" id="GO:0016747">
    <property type="term" value="F:acyltransferase activity, transferring groups other than amino-acyl groups"/>
    <property type="evidence" value="ECO:0007669"/>
    <property type="project" value="InterPro"/>
</dbReference>
<evidence type="ECO:0000313" key="3">
    <source>
        <dbReference type="Proteomes" id="UP000295680"/>
    </source>
</evidence>
<dbReference type="AlphaFoldDB" id="A0A4R2JCE6"/>
<gene>
    <name evidence="2" type="ORF">EV192_110381</name>
</gene>
<evidence type="ECO:0000313" key="2">
    <source>
        <dbReference type="EMBL" id="TCO53789.1"/>
    </source>
</evidence>
<dbReference type="EMBL" id="SLWS01000010">
    <property type="protein sequence ID" value="TCO53789.1"/>
    <property type="molecule type" value="Genomic_DNA"/>
</dbReference>
<dbReference type="Proteomes" id="UP000295680">
    <property type="component" value="Unassembled WGS sequence"/>
</dbReference>
<dbReference type="RefSeq" id="WP_165960860.1">
    <property type="nucleotide sequence ID" value="NZ_SLWS01000010.1"/>
</dbReference>
<dbReference type="PROSITE" id="PS51186">
    <property type="entry name" value="GNAT"/>
    <property type="match status" value="1"/>
</dbReference>
<protein>
    <submittedName>
        <fullName evidence="2">RimJ/RimL family protein N-acetyltransferase</fullName>
    </submittedName>
</protein>